<dbReference type="PROSITE" id="PS00138">
    <property type="entry name" value="SUBTILASE_SER"/>
    <property type="match status" value="1"/>
</dbReference>
<evidence type="ECO:0000256" key="7">
    <source>
        <dbReference type="RuleBase" id="RU003355"/>
    </source>
</evidence>
<organism evidence="11 12">
    <name type="scientific">Lentilactobacillus fungorum</name>
    <dbReference type="NCBI Taxonomy" id="2201250"/>
    <lineage>
        <taxon>Bacteria</taxon>
        <taxon>Bacillati</taxon>
        <taxon>Bacillota</taxon>
        <taxon>Bacilli</taxon>
        <taxon>Lactobacillales</taxon>
        <taxon>Lactobacillaceae</taxon>
        <taxon>Lentilactobacillus</taxon>
    </lineage>
</organism>
<dbReference type="PANTHER" id="PTHR43806">
    <property type="entry name" value="PEPTIDASE S8"/>
    <property type="match status" value="1"/>
</dbReference>
<keyword evidence="3" id="KW-0732">Signal</keyword>
<evidence type="ECO:0000256" key="3">
    <source>
        <dbReference type="ARBA" id="ARBA00022729"/>
    </source>
</evidence>
<accession>A0ABQ3VX53</accession>
<evidence type="ECO:0000259" key="9">
    <source>
        <dbReference type="Pfam" id="PF00082"/>
    </source>
</evidence>
<reference evidence="11 12" key="1">
    <citation type="journal article" date="2021" name="Int. J. Syst. Evol. Microbiol.">
        <title>Lentilactobacillus fungorum sp. nov., isolated from spent mushroom substrates.</title>
        <authorList>
            <person name="Tohno M."/>
            <person name="Tanizawa Y."/>
            <person name="Kojima Y."/>
            <person name="Sakamoto M."/>
            <person name="Ohkuma M."/>
            <person name="Kobayashi H."/>
        </authorList>
    </citation>
    <scope>NUCLEOTIDE SEQUENCE [LARGE SCALE GENOMIC DNA]</scope>
    <source>
        <strain evidence="11 12">YK48G</strain>
    </source>
</reference>
<dbReference type="EMBL" id="BNJR01000010">
    <property type="protein sequence ID" value="GHP13492.1"/>
    <property type="molecule type" value="Genomic_DNA"/>
</dbReference>
<name>A0ABQ3VX53_9LACO</name>
<dbReference type="InterPro" id="IPR034216">
    <property type="entry name" value="C5a_Peptidase"/>
</dbReference>
<evidence type="ECO:0000313" key="12">
    <source>
        <dbReference type="Proteomes" id="UP000604765"/>
    </source>
</evidence>
<dbReference type="CDD" id="cd07475">
    <property type="entry name" value="Peptidases_S8_C5a_Peptidase"/>
    <property type="match status" value="1"/>
</dbReference>
<keyword evidence="8" id="KW-0812">Transmembrane</keyword>
<keyword evidence="2 6" id="KW-0645">Protease</keyword>
<dbReference type="PRINTS" id="PR00723">
    <property type="entry name" value="SUBTILISIN"/>
</dbReference>
<gene>
    <name evidence="11" type="ORF">YK48G_09170</name>
</gene>
<dbReference type="InterPro" id="IPR023827">
    <property type="entry name" value="Peptidase_S8_Asp-AS"/>
</dbReference>
<evidence type="ECO:0000259" key="10">
    <source>
        <dbReference type="Pfam" id="PF06280"/>
    </source>
</evidence>
<feature type="active site" description="Charge relay system" evidence="6">
    <location>
        <position position="144"/>
    </location>
</feature>
<evidence type="ECO:0000313" key="11">
    <source>
        <dbReference type="EMBL" id="GHP13492.1"/>
    </source>
</evidence>
<keyword evidence="4 6" id="KW-0378">Hydrolase</keyword>
<evidence type="ECO:0000256" key="4">
    <source>
        <dbReference type="ARBA" id="ARBA00022801"/>
    </source>
</evidence>
<dbReference type="PANTHER" id="PTHR43806:SF11">
    <property type="entry name" value="CEREVISIN-RELATED"/>
    <property type="match status" value="1"/>
</dbReference>
<keyword evidence="8" id="KW-1133">Transmembrane helix</keyword>
<evidence type="ECO:0000256" key="8">
    <source>
        <dbReference type="SAM" id="Phobius"/>
    </source>
</evidence>
<feature type="domain" description="C5a peptidase/Subtilisin-like protease SBT2-like Fn3-like" evidence="10">
    <location>
        <begin position="426"/>
        <end position="536"/>
    </location>
</feature>
<dbReference type="InterPro" id="IPR000209">
    <property type="entry name" value="Peptidase_S8/S53_dom"/>
</dbReference>
<dbReference type="InterPro" id="IPR015500">
    <property type="entry name" value="Peptidase_S8_subtilisin-rel"/>
</dbReference>
<evidence type="ECO:0000256" key="1">
    <source>
        <dbReference type="ARBA" id="ARBA00011073"/>
    </source>
</evidence>
<dbReference type="SUPFAM" id="SSF52743">
    <property type="entry name" value="Subtilisin-like"/>
    <property type="match status" value="1"/>
</dbReference>
<sequence>MDIQPRLIFRRLITVLTIFCGLGVVGVYSPLKMPTASTTFAAATPTDASLANQASLTKGNVSAAWQQGYQGQGMVVAVIDSGIQPHRDLTLSNPAAAKITRATVNRFIAEHGYGRYVSAKIPFTYDYVNHDNHHTNPDAQSSFHGEHVAGIIAANGSASQTNAQYVKGVAPQAQLLNMKVFGGFADEFPSDVSQAIYDAVALGANVINLSLGILVGNQSIVDQEQAAIHYAVDHGVVVTAATSNFGHAGSILADNNEDANSNQTTYEPINTGTTSNPAVSADAIAVGDENTALGAKSAMDPISGWGPTPQFDLKPDINAPGENIISTWQHNTLTSDSGTSMASPYVAGAAALVMQKLTRTQPNLHGRPLVAAVTAALMNAAQPMADSDYPGEIVSPRHQGAGQINVAHSLNLTGSATDANSGQGSVSLHSIGTNTNFAIKVTNYGNTPQTYTIDPGTPATETRELKPTGIGIVHDTPLIGASLKASTDTIEIDPNQSKVINFNLNIADLTPSNRQVEGYIAFNNTANASQTLRIPYYGYYGDPTTEQVIDKPANQSGSHFFGGYLLDDHNTPLGLSDRVSLASYVNAHPAVWDKLAAKIAPKKVAFSPNGDGQADAITPYIFAKQNLANVKVQILNPAGHVIRIVDQETNTTKSFHENGNAYNNDLTLSASMRLAPKKFAWNGTVYQQSFGKMHPVADGRYTYQIKTTNFNSGQHQVQTFNLPVKVDTVAPTISKISYQNGILAAHYADRGVGFGRLSAMRLTINHGSTIGIGLKSSGQDNWGVIRFRLPQKQRQSLAKQGGRLQLALADAADNTISRTFKVKPTINQNLPVSTQSGSKSLWRQETRDLPAMQSREPYALTTRFTKTPGIHFKHLNDNSLSIINADNPAYNATNHTLQIDGQVKQAHSKLIILANPNEASAKNRVHLTRNGNFQFKLPLHSPSQRGIGYLFKQTIKHKTYSYRGTLEVITDTTLPTLKLDQDDQATLNHQTGTYDVTTNQRQFTLSGTVDDNVDGYWLDINGNNLFHEQNNAGFNPLPSQTIANPHEAHHFSQTDNLQPGANYFTVVATDQAGNHVTKVFRVFKTN</sequence>
<dbReference type="RefSeq" id="WP_203629537.1">
    <property type="nucleotide sequence ID" value="NZ_BNJR01000010.1"/>
</dbReference>
<dbReference type="PROSITE" id="PS00136">
    <property type="entry name" value="SUBTILASE_ASP"/>
    <property type="match status" value="1"/>
</dbReference>
<dbReference type="InterPro" id="IPR013783">
    <property type="entry name" value="Ig-like_fold"/>
</dbReference>
<dbReference type="Gene3D" id="2.60.40.4070">
    <property type="match status" value="1"/>
</dbReference>
<comment type="caution">
    <text evidence="11">The sequence shown here is derived from an EMBL/GenBank/DDBJ whole genome shotgun (WGS) entry which is preliminary data.</text>
</comment>
<dbReference type="Gene3D" id="2.60.40.10">
    <property type="entry name" value="Immunoglobulins"/>
    <property type="match status" value="1"/>
</dbReference>
<dbReference type="Pfam" id="PF00082">
    <property type="entry name" value="Peptidase_S8"/>
    <property type="match status" value="1"/>
</dbReference>
<dbReference type="Gene3D" id="2.60.40.1710">
    <property type="entry name" value="Subtilisin-like superfamily"/>
    <property type="match status" value="1"/>
</dbReference>
<evidence type="ECO:0000256" key="6">
    <source>
        <dbReference type="PROSITE-ProRule" id="PRU01240"/>
    </source>
</evidence>
<feature type="active site" description="Charge relay system" evidence="6">
    <location>
        <position position="340"/>
    </location>
</feature>
<dbReference type="InterPro" id="IPR050131">
    <property type="entry name" value="Peptidase_S8_subtilisin-like"/>
</dbReference>
<protein>
    <recommendedName>
        <fullName evidence="13">Peptidase S8/S53 domain-containing protein</fullName>
    </recommendedName>
</protein>
<comment type="similarity">
    <text evidence="1 6 7">Belongs to the peptidase S8 family.</text>
</comment>
<feature type="active site" description="Charge relay system" evidence="6">
    <location>
        <position position="80"/>
    </location>
</feature>
<feature type="transmembrane region" description="Helical" evidence="8">
    <location>
        <begin position="12"/>
        <end position="31"/>
    </location>
</feature>
<keyword evidence="12" id="KW-1185">Reference proteome</keyword>
<evidence type="ECO:0000256" key="2">
    <source>
        <dbReference type="ARBA" id="ARBA00022670"/>
    </source>
</evidence>
<dbReference type="Gene3D" id="3.40.50.200">
    <property type="entry name" value="Peptidase S8/S53 domain"/>
    <property type="match status" value="2"/>
</dbReference>
<dbReference type="Gene3D" id="3.50.30.30">
    <property type="match status" value="1"/>
</dbReference>
<dbReference type="InterPro" id="IPR010435">
    <property type="entry name" value="C5a/SBT2-like_Fn3"/>
</dbReference>
<keyword evidence="5 6" id="KW-0720">Serine protease</keyword>
<evidence type="ECO:0000256" key="5">
    <source>
        <dbReference type="ARBA" id="ARBA00022825"/>
    </source>
</evidence>
<feature type="domain" description="Peptidase S8/S53" evidence="9">
    <location>
        <begin position="71"/>
        <end position="402"/>
    </location>
</feature>
<dbReference type="Pfam" id="PF06280">
    <property type="entry name" value="fn3_5"/>
    <property type="match status" value="1"/>
</dbReference>
<dbReference type="Proteomes" id="UP000604765">
    <property type="component" value="Unassembled WGS sequence"/>
</dbReference>
<dbReference type="InterPro" id="IPR036852">
    <property type="entry name" value="Peptidase_S8/S53_dom_sf"/>
</dbReference>
<keyword evidence="8" id="KW-0472">Membrane</keyword>
<proteinExistence type="inferred from homology"/>
<evidence type="ECO:0008006" key="13">
    <source>
        <dbReference type="Google" id="ProtNLM"/>
    </source>
</evidence>
<dbReference type="PROSITE" id="PS51892">
    <property type="entry name" value="SUBTILASE"/>
    <property type="match status" value="1"/>
</dbReference>
<dbReference type="InterPro" id="IPR023828">
    <property type="entry name" value="Peptidase_S8_Ser-AS"/>
</dbReference>